<organism evidence="1 2">
    <name type="scientific">Candidatus Accumulibacter appositus</name>
    <dbReference type="NCBI Taxonomy" id="1454003"/>
    <lineage>
        <taxon>Bacteria</taxon>
        <taxon>Pseudomonadati</taxon>
        <taxon>Pseudomonadota</taxon>
        <taxon>Betaproteobacteria</taxon>
        <taxon>Candidatus Accumulibacter</taxon>
    </lineage>
</organism>
<dbReference type="STRING" id="1454003.AW10_02733"/>
<sequence>MLKRTPLRWLLAVLLVLLLLWLMLPRLLGMAAERWLSVPGLEALQVDIDRLGVDDARLREVRAVYQSAGGDRLRIVLRGIEVAYTPTRAHVEHLNIATAELEILPGQATREASPWPRIEWPLLPLSELQIDDLRLAVLRSQRSRLEVHGSFLWRQSEGQLQAEFRPGGDLLRVTARAPSLQAPRASTEQAEFRVEWLAADGPGADLRLRVGRQPEQQPAKLVAQAPLPLLVELARRAGVAMPSDTARGTLSLQAEVLFGEASGSIRSLSGEAELTGAEMQFADSARPLALALAGKTHFAWQASAAQLGLQQGLQWQATLGGKLPLQASGRLEKAFVLRLNDDDGLAASDGEFPFVLQSPQLGRWQGGLQRLRLSGGASLADWRVADAQLRIKGLLKEWRGEAIRAHDLRAAGDLALHWSRSSGVSGELALQLNLGRLSWSGDAPLSVQPSTWQVSAKAAAKADGDFWDSLLLSGEADSAQLEVKPASGQALTLGRSRLQLLQFRPLRRESGVSAEKRGHGEGDQGLEAAEGELRLAVDRVRFANWPAPDLRAHLRLKGGALRGDGRLLLQGTDVLRFAGSHRLARGCGEATLNAQQGLPKLGKLLQPRPTALQALDLRAGALDAAFTVNWCGPSRARPQPRLNAKGSLQLRAADLGWEQARARAVQARLQLDGLHPLRGRIAFAARDGELATGTPIADLNVDLELAAKALSVHALAVKLLGGSVHSEPFSLSWPPSGDTLPLHIRRLDLAQLLALFQVPGLSGSGRLDGLLPVRYADGGIEIDDGRLSSPGVGSVKYAPTLSMPANPGLQVLRNFHFAKLALHLWYAADGAYRTQVNLDGNNPDFYDGYPVRLGLDINGKLPGLFRSALLSGDFSRHVLEQLQSGKLE</sequence>
<accession>A0A011PPD4</accession>
<proteinExistence type="predicted"/>
<dbReference type="PATRIC" id="fig|1454003.3.peg.2786"/>
<reference evidence="1 2" key="1">
    <citation type="submission" date="2014-02" db="EMBL/GenBank/DDBJ databases">
        <title>Expanding our view of genomic diversity in Candidatus Accumulibacter clades.</title>
        <authorList>
            <person name="Skennerton C.T."/>
            <person name="Barr J.J."/>
            <person name="Slater F.R."/>
            <person name="Bond P.L."/>
            <person name="Tyson G.W."/>
        </authorList>
    </citation>
    <scope>NUCLEOTIDE SEQUENCE [LARGE SCALE GENOMIC DNA]</scope>
    <source>
        <strain evidence="2">BA-92</strain>
    </source>
</reference>
<dbReference type="Proteomes" id="UP000021816">
    <property type="component" value="Unassembled WGS sequence"/>
</dbReference>
<gene>
    <name evidence="1" type="ORF">AW10_02733</name>
</gene>
<dbReference type="Pfam" id="PF11739">
    <property type="entry name" value="YdbH-like"/>
    <property type="match status" value="1"/>
</dbReference>
<comment type="caution">
    <text evidence="1">The sequence shown here is derived from an EMBL/GenBank/DDBJ whole genome shotgun (WGS) entry which is preliminary data.</text>
</comment>
<dbReference type="EMBL" id="JEMX01000063">
    <property type="protein sequence ID" value="EXI78862.1"/>
    <property type="molecule type" value="Genomic_DNA"/>
</dbReference>
<name>A0A011PPD4_9PROT</name>
<evidence type="ECO:0000313" key="1">
    <source>
        <dbReference type="EMBL" id="EXI78862.1"/>
    </source>
</evidence>
<evidence type="ECO:0000313" key="2">
    <source>
        <dbReference type="Proteomes" id="UP000021816"/>
    </source>
</evidence>
<dbReference type="InterPro" id="IPR021730">
    <property type="entry name" value="YdbH"/>
</dbReference>
<protein>
    <submittedName>
        <fullName evidence="1">Dicarboxylate transport</fullName>
    </submittedName>
</protein>
<dbReference type="AlphaFoldDB" id="A0A011PPD4"/>